<dbReference type="Pfam" id="PF18470">
    <property type="entry name" value="Cas9_a"/>
    <property type="match status" value="1"/>
</dbReference>
<comment type="caution">
    <text evidence="15">The sequence shown here is derived from an EMBL/GenBank/DDBJ whole genome shotgun (WGS) entry which is preliminary data.</text>
</comment>
<dbReference type="AlphaFoldDB" id="A0A2N1PNI8"/>
<dbReference type="Pfam" id="PF13395">
    <property type="entry name" value="HNH_4"/>
    <property type="match status" value="1"/>
</dbReference>
<name>A0A2N1PNI8_9BACT</name>
<dbReference type="PROSITE" id="PS51749">
    <property type="entry name" value="HNH_CAS9"/>
    <property type="match status" value="1"/>
</dbReference>
<keyword evidence="13" id="KW-0175">Coiled coil</keyword>
<keyword evidence="9 12" id="KW-0238">DNA-binding</keyword>
<dbReference type="GO" id="GO:0043571">
    <property type="term" value="P:maintenance of CRISPR repeat elements"/>
    <property type="evidence" value="ECO:0007669"/>
    <property type="project" value="UniProtKB-UniRule"/>
</dbReference>
<dbReference type="EMBL" id="PGXC01000010">
    <property type="protein sequence ID" value="PKK89906.1"/>
    <property type="molecule type" value="Genomic_DNA"/>
</dbReference>
<evidence type="ECO:0000256" key="10">
    <source>
        <dbReference type="ARBA" id="ARBA00023211"/>
    </source>
</evidence>
<dbReference type="GO" id="GO:0003723">
    <property type="term" value="F:RNA binding"/>
    <property type="evidence" value="ECO:0007669"/>
    <property type="project" value="UniProtKB-UniRule"/>
</dbReference>
<evidence type="ECO:0000256" key="4">
    <source>
        <dbReference type="ARBA" id="ARBA00022759"/>
    </source>
</evidence>
<comment type="domain">
    <text evidence="12">Has 2 endonuclease domains. The discontinuous RuvC-like domain cleaves the target DNA noncomplementary to crRNA while the HNH nuclease domain cleaves the target DNA complementary to crRNA.</text>
</comment>
<dbReference type="EC" id="3.1.-.-" evidence="12"/>
<keyword evidence="6" id="KW-0460">Magnesium</keyword>
<evidence type="ECO:0000256" key="1">
    <source>
        <dbReference type="ARBA" id="ARBA00001946"/>
    </source>
</evidence>
<keyword evidence="8 12" id="KW-0051">Antiviral defense</keyword>
<dbReference type="Pfam" id="PF18541">
    <property type="entry name" value="RuvC_III"/>
    <property type="match status" value="1"/>
</dbReference>
<feature type="domain" description="HNH Cas9-type" evidence="14">
    <location>
        <begin position="516"/>
        <end position="670"/>
    </location>
</feature>
<evidence type="ECO:0000256" key="12">
    <source>
        <dbReference type="HAMAP-Rule" id="MF_01480"/>
    </source>
</evidence>
<evidence type="ECO:0000313" key="16">
    <source>
        <dbReference type="Proteomes" id="UP000233256"/>
    </source>
</evidence>
<keyword evidence="4 12" id="KW-0255">Endonuclease</keyword>
<reference evidence="15 16" key="1">
    <citation type="journal article" date="2017" name="ISME J.">
        <title>Potential for microbial H2 and metal transformations associated with novel bacteria and archaea in deep terrestrial subsurface sediments.</title>
        <authorList>
            <person name="Hernsdorf A.W."/>
            <person name="Amano Y."/>
            <person name="Miyakawa K."/>
            <person name="Ise K."/>
            <person name="Suzuki Y."/>
            <person name="Anantharaman K."/>
            <person name="Probst A."/>
            <person name="Burstein D."/>
            <person name="Thomas B.C."/>
            <person name="Banfield J.F."/>
        </authorList>
    </citation>
    <scope>NUCLEOTIDE SEQUENCE [LARGE SCALE GENOMIC DNA]</scope>
    <source>
        <strain evidence="15">HGW-Wallbacteria-1</strain>
    </source>
</reference>
<dbReference type="InterPro" id="IPR040619">
    <property type="entry name" value="Cas9_alpha-helical_lobe"/>
</dbReference>
<evidence type="ECO:0000259" key="14">
    <source>
        <dbReference type="PROSITE" id="PS51749"/>
    </source>
</evidence>
<dbReference type="NCBIfam" id="TIGR01865">
    <property type="entry name" value="cas_Csn1"/>
    <property type="match status" value="1"/>
</dbReference>
<dbReference type="InterPro" id="IPR036397">
    <property type="entry name" value="RNaseH_sf"/>
</dbReference>
<feature type="active site" description="For RuvC-like nuclease domain" evidence="12">
    <location>
        <position position="20"/>
    </location>
</feature>
<accession>A0A2N1PNI8</accession>
<dbReference type="SMART" id="SM00507">
    <property type="entry name" value="HNHc"/>
    <property type="match status" value="1"/>
</dbReference>
<dbReference type="InterPro" id="IPR033114">
    <property type="entry name" value="HNH_CAS9"/>
</dbReference>
<comment type="caution">
    <text evidence="12">Lacks conserved residue(s) required for the propagation of feature annotation.</text>
</comment>
<dbReference type="GO" id="GO:0016787">
    <property type="term" value="F:hydrolase activity"/>
    <property type="evidence" value="ECO:0007669"/>
    <property type="project" value="UniProtKB-KW"/>
</dbReference>
<protein>
    <recommendedName>
        <fullName evidence="12">CRISPR-associated endonuclease Cas9</fullName>
        <ecNumber evidence="12">3.1.-.-</ecNumber>
    </recommendedName>
</protein>
<sequence length="1063" mass="121365">MKTSANCNSLTYDEIILGLDLGTNSVGWALVGLNKFKPSCIVDMGSRIFESVVNKSDYEKGQGETKAAERRGKRMARRLTTRRRRRKIRVFRRLQENKLLPEGESTTVLQSLDQELRAKYFAGEKKIPALEHTLPYYLRALALDQQLPLHEIGRAIYHLAQRRGFKSNRKTAKSDKDDGTIKSSIAELRQKITDQGARTLGEFFSKMDPTIERIRQKYTHRDMYETEFDAIISSQKQYYPHIFNETFTKQIKGDIFFQRPLKSAKGSVAFCSLEPKSRRAPIASLEAQKFRILHMVNSTAIISPHSGQSISLKPEQRAVIIAELEKGSLTFANAKKLLGMPRTAKFNWETGGEKKFKGHTVNETMSSIFGDGWFHISKDKQNEAIADLLSYQDDQALFKRAKNYWKLNDESAGKMSVSVLEEGYSAHSRKALQKLLPLMEEGQDYSTARKTVYPESFIAGTGLDILPQARTILTSLRNPVVERTLNEVRKIVNGIIKKYGKPYAITIELSRDLKTNRKQKQESIKRMRELEKQRKAAEQIIKESGISKPSRNDIEKYLLAEECGWSCPYTGMPISMKTLLIEPSFDVEHIIPFSRCMDNSFNNKTLCHHHENRNIKKNKTPFEAYHGTQKWEDILQRIAKFKYRGRYNQKLDRFKMANIENLDDFCSRQLNDTRYSSKLACKYLSVLYGGKSDSEHTMRIFTGNGRITSFLRGIWNLNTVLQGNGEDKRNDHRHHAIDALATALLTPKTIKALSESAARTEGNPSVQWRRLFSAMEEPWSGFLDEARTKINVIITSHRANHKVNGPLHEETIYSRPIKSNTGPALITIRKELSALSKDDINRIIDLRTKEIVINKLAEMNEDNPGKAFKEVCNHPVFATTPQGKTIPIHKVRISVNKNPQQLSSGSKERYILTGSNHHMEVFAVMDSNKNILKWDARAVSMLEARRRLVNKESVVQRNHGPNTKFLFTLTNSDIIELDSENSAHGKEFYKIRGITERADGAKVFDFCRINDARLKKAMQESDTEIGAKGGNRSIQFATPHSLSKRHCRKVTITPLGEVRRSNE</sequence>
<proteinExistence type="inferred from homology"/>
<comment type="subunit">
    <text evidence="11 12">Monomer. Binds crRNA and tracrRNA.</text>
</comment>
<organism evidence="15 16">
    <name type="scientific">Candidatus Wallbacteria bacterium HGW-Wallbacteria-1</name>
    <dbReference type="NCBI Taxonomy" id="2013854"/>
    <lineage>
        <taxon>Bacteria</taxon>
        <taxon>Candidatus Walliibacteriota</taxon>
    </lineage>
</organism>
<dbReference type="HAMAP" id="MF_01480">
    <property type="entry name" value="Cas9"/>
    <property type="match status" value="1"/>
</dbReference>
<feature type="active site" description="Proton acceptor for HNH nuclease domain" evidence="12">
    <location>
        <position position="589"/>
    </location>
</feature>
<evidence type="ECO:0000256" key="13">
    <source>
        <dbReference type="SAM" id="Coils"/>
    </source>
</evidence>
<evidence type="ECO:0000256" key="9">
    <source>
        <dbReference type="ARBA" id="ARBA00023125"/>
    </source>
</evidence>
<evidence type="ECO:0000256" key="7">
    <source>
        <dbReference type="ARBA" id="ARBA00022884"/>
    </source>
</evidence>
<comment type="function">
    <text evidence="12">CRISPR (clustered regularly interspaced short palindromic repeat) is an adaptive immune system that provides protection against mobile genetic elements (viruses, transposable elements and conjugative plasmids). CRISPR clusters contain spacers, sequences complementary to antecedent mobile elements, and target invading nucleic acids. CRISPR clusters are transcribed and processed into CRISPR RNA (crRNA). In type II CRISPR systems correct processing of pre-crRNA requires a trans-encoded small RNA (tracrRNA), endogenous ribonuclease 3 (rnc) and this protein. The tracrRNA serves as a guide for ribonuclease 3-aided processing of pre-crRNA. Subsequently Cas9/crRNA/tracrRNA endonucleolytically cleaves linear or circular dsDNA target complementary to the spacer; Cas9 is inactive in the absence of the 2 guide RNAs (gRNA). Cas9 recognizes the protospacer adjacent motif (PAM) in the CRISPR repeat sequences to help distinguish self versus nonself, as targets within the bacterial CRISPR locus do not have PAMs. PAM recognition is also required for catalytic activity.</text>
</comment>
<comment type="cofactor">
    <cofactor evidence="1">
        <name>Mg(2+)</name>
        <dbReference type="ChEBI" id="CHEBI:18420"/>
    </cofactor>
</comment>
<dbReference type="GO" id="GO:0003677">
    <property type="term" value="F:DNA binding"/>
    <property type="evidence" value="ECO:0007669"/>
    <property type="project" value="UniProtKB-UniRule"/>
</dbReference>
<keyword evidence="2 12" id="KW-0540">Nuclease</keyword>
<dbReference type="GO" id="GO:0046872">
    <property type="term" value="F:metal ion binding"/>
    <property type="evidence" value="ECO:0007669"/>
    <property type="project" value="UniProtKB-UniRule"/>
</dbReference>
<dbReference type="InterPro" id="IPR028629">
    <property type="entry name" value="Cas9"/>
</dbReference>
<gene>
    <name evidence="12 15" type="primary">cas9</name>
    <name evidence="15" type="ORF">CVV64_12200</name>
</gene>
<dbReference type="InterPro" id="IPR041383">
    <property type="entry name" value="RuvC_III"/>
</dbReference>
<keyword evidence="3" id="KW-0479">Metal-binding</keyword>
<dbReference type="Gene3D" id="3.30.420.10">
    <property type="entry name" value="Ribonuclease H-like superfamily/Ribonuclease H"/>
    <property type="match status" value="3"/>
</dbReference>
<dbReference type="GO" id="GO:0004519">
    <property type="term" value="F:endonuclease activity"/>
    <property type="evidence" value="ECO:0007669"/>
    <property type="project" value="UniProtKB-UniRule"/>
</dbReference>
<evidence type="ECO:0000256" key="11">
    <source>
        <dbReference type="ARBA" id="ARBA00046380"/>
    </source>
</evidence>
<evidence type="ECO:0000256" key="2">
    <source>
        <dbReference type="ARBA" id="ARBA00022722"/>
    </source>
</evidence>
<dbReference type="GO" id="GO:0051607">
    <property type="term" value="P:defense response to virus"/>
    <property type="evidence" value="ECO:0007669"/>
    <property type="project" value="UniProtKB-UniRule"/>
</dbReference>
<evidence type="ECO:0000256" key="6">
    <source>
        <dbReference type="ARBA" id="ARBA00022842"/>
    </source>
</evidence>
<keyword evidence="10" id="KW-0464">Manganese</keyword>
<evidence type="ECO:0000256" key="5">
    <source>
        <dbReference type="ARBA" id="ARBA00022801"/>
    </source>
</evidence>
<evidence type="ECO:0000256" key="8">
    <source>
        <dbReference type="ARBA" id="ARBA00023118"/>
    </source>
</evidence>
<dbReference type="InterPro" id="IPR003615">
    <property type="entry name" value="HNH_nuc"/>
</dbReference>
<evidence type="ECO:0000313" key="15">
    <source>
        <dbReference type="EMBL" id="PKK89906.1"/>
    </source>
</evidence>
<comment type="similarity">
    <text evidence="12">Belongs to the CRISPR-associated Cas9 family.</text>
</comment>
<evidence type="ECO:0000256" key="3">
    <source>
        <dbReference type="ARBA" id="ARBA00022723"/>
    </source>
</evidence>
<keyword evidence="5 12" id="KW-0378">Hydrolase</keyword>
<dbReference type="Proteomes" id="UP000233256">
    <property type="component" value="Unassembled WGS sequence"/>
</dbReference>
<feature type="coiled-coil region" evidence="13">
    <location>
        <begin position="510"/>
        <end position="547"/>
    </location>
</feature>
<keyword evidence="7 12" id="KW-0694">RNA-binding</keyword>